<name>A0ABU0L0P0_9BACL</name>
<dbReference type="Proteomes" id="UP001242811">
    <property type="component" value="Unassembled WGS sequence"/>
</dbReference>
<dbReference type="PANTHER" id="PTHR33514">
    <property type="entry name" value="PROTEIN ABCI12, CHLOROPLASTIC"/>
    <property type="match status" value="1"/>
</dbReference>
<comment type="subcellular location">
    <subcellularLocation>
        <location evidence="1">Membrane</location>
        <topology evidence="1">Multi-pass membrane protein</topology>
    </subcellularLocation>
</comment>
<evidence type="ECO:0000313" key="6">
    <source>
        <dbReference type="EMBL" id="MDQ0495258.1"/>
    </source>
</evidence>
<dbReference type="InterPro" id="IPR003339">
    <property type="entry name" value="ABC/ECF_trnsptr_transmembrane"/>
</dbReference>
<feature type="transmembrane region" description="Helical" evidence="5">
    <location>
        <begin position="65"/>
        <end position="84"/>
    </location>
</feature>
<evidence type="ECO:0000256" key="2">
    <source>
        <dbReference type="ARBA" id="ARBA00022692"/>
    </source>
</evidence>
<keyword evidence="7" id="KW-1185">Reference proteome</keyword>
<protein>
    <submittedName>
        <fullName evidence="6">Energy-coupling factor transport system permease protein</fullName>
    </submittedName>
</protein>
<gene>
    <name evidence="6" type="ORF">QOZ95_003436</name>
</gene>
<feature type="transmembrane region" description="Helical" evidence="5">
    <location>
        <begin position="235"/>
        <end position="254"/>
    </location>
</feature>
<feature type="transmembrane region" description="Helical" evidence="5">
    <location>
        <begin position="105"/>
        <end position="124"/>
    </location>
</feature>
<evidence type="ECO:0000313" key="7">
    <source>
        <dbReference type="Proteomes" id="UP001242811"/>
    </source>
</evidence>
<keyword evidence="3 5" id="KW-1133">Transmembrane helix</keyword>
<feature type="transmembrane region" description="Helical" evidence="5">
    <location>
        <begin position="15"/>
        <end position="34"/>
    </location>
</feature>
<evidence type="ECO:0000256" key="3">
    <source>
        <dbReference type="ARBA" id="ARBA00022989"/>
    </source>
</evidence>
<feature type="transmembrane region" description="Helical" evidence="5">
    <location>
        <begin position="144"/>
        <end position="161"/>
    </location>
</feature>
<sequence length="255" mass="28162">MLFQYNGGSSLLHRLGPLSKLTWVGCFSLLSMAWDSTLHESALLAVLIAVAWLGARLTLVRQLRAMSFLIGLGIPYFILSILAVREGHTVMSWGPIAITTEGLDIAGALTLRIFVLFLASYIYLSTTDPRDFVQALNLHLRVPYRFAFGISVALTFFPLLEEEGRTMMAARRVRGQEPPRGLKNRIAYWSGYAAAVLVNAVRRVQQTALAMEGKGFGAYADRTYLRTLESGRSSYLGIMAALVAVIATAVLWWSL</sequence>
<comment type="caution">
    <text evidence="6">The sequence shown here is derived from an EMBL/GenBank/DDBJ whole genome shotgun (WGS) entry which is preliminary data.</text>
</comment>
<dbReference type="PANTHER" id="PTHR33514:SF13">
    <property type="entry name" value="PROTEIN ABCI12, CHLOROPLASTIC"/>
    <property type="match status" value="1"/>
</dbReference>
<organism evidence="6 7">
    <name type="scientific">Paenibacillus brasilensis</name>
    <dbReference type="NCBI Taxonomy" id="128574"/>
    <lineage>
        <taxon>Bacteria</taxon>
        <taxon>Bacillati</taxon>
        <taxon>Bacillota</taxon>
        <taxon>Bacilli</taxon>
        <taxon>Bacillales</taxon>
        <taxon>Paenibacillaceae</taxon>
        <taxon>Paenibacillus</taxon>
    </lineage>
</organism>
<accession>A0ABU0L0P0</accession>
<keyword evidence="4 5" id="KW-0472">Membrane</keyword>
<dbReference type="RefSeq" id="WP_152380424.1">
    <property type="nucleotide sequence ID" value="NZ_CP045298.1"/>
</dbReference>
<evidence type="ECO:0000256" key="1">
    <source>
        <dbReference type="ARBA" id="ARBA00004141"/>
    </source>
</evidence>
<evidence type="ECO:0000256" key="5">
    <source>
        <dbReference type="SAM" id="Phobius"/>
    </source>
</evidence>
<reference evidence="6 7" key="1">
    <citation type="submission" date="2023-07" db="EMBL/GenBank/DDBJ databases">
        <title>Genomic Encyclopedia of Type Strains, Phase IV (KMG-IV): sequencing the most valuable type-strain genomes for metagenomic binning, comparative biology and taxonomic classification.</title>
        <authorList>
            <person name="Goeker M."/>
        </authorList>
    </citation>
    <scope>NUCLEOTIDE SEQUENCE [LARGE SCALE GENOMIC DNA]</scope>
    <source>
        <strain evidence="6 7">DSM 14914</strain>
    </source>
</reference>
<evidence type="ECO:0000256" key="4">
    <source>
        <dbReference type="ARBA" id="ARBA00023136"/>
    </source>
</evidence>
<dbReference type="EMBL" id="JAUSWA010000020">
    <property type="protein sequence ID" value="MDQ0495258.1"/>
    <property type="molecule type" value="Genomic_DNA"/>
</dbReference>
<dbReference type="CDD" id="cd16914">
    <property type="entry name" value="EcfT"/>
    <property type="match status" value="1"/>
</dbReference>
<feature type="transmembrane region" description="Helical" evidence="5">
    <location>
        <begin position="41"/>
        <end position="59"/>
    </location>
</feature>
<keyword evidence="2 5" id="KW-0812">Transmembrane</keyword>
<proteinExistence type="predicted"/>
<dbReference type="Pfam" id="PF02361">
    <property type="entry name" value="CbiQ"/>
    <property type="match status" value="1"/>
</dbReference>